<evidence type="ECO:0000256" key="3">
    <source>
        <dbReference type="ARBA" id="ARBA00023054"/>
    </source>
</evidence>
<reference evidence="6" key="1">
    <citation type="journal article" date="2023" name="IScience">
        <title>Live-bearing cockroach genome reveals convergent evolutionary mechanisms linked to viviparity in insects and beyond.</title>
        <authorList>
            <person name="Fouks B."/>
            <person name="Harrison M.C."/>
            <person name="Mikhailova A.A."/>
            <person name="Marchal E."/>
            <person name="English S."/>
            <person name="Carruthers M."/>
            <person name="Jennings E.C."/>
            <person name="Chiamaka E.L."/>
            <person name="Frigard R.A."/>
            <person name="Pippel M."/>
            <person name="Attardo G.M."/>
            <person name="Benoit J.B."/>
            <person name="Bornberg-Bauer E."/>
            <person name="Tobe S.S."/>
        </authorList>
    </citation>
    <scope>NUCLEOTIDE SEQUENCE</scope>
    <source>
        <strain evidence="6">Stay&amp;Tobe</strain>
    </source>
</reference>
<keyword evidence="3" id="KW-0175">Coiled coil</keyword>
<sequence length="554" mass="62096">MSESEGREQSRGSVHDMVASLQSRREELEAKLEDKNRELKLLCIQEAELTGVLPPETPLEPGEFPPAFRRRVGTAYTYPETLINNNNSKTKSKEEETLDELEVEYKVQSGIAEAALGVANDTTANKAVRRKHRLMYQQSRRRLAELEAKLDLLRQSSKPQQTKQRKKPRPPLDNDVESVDRDTVADSMSRDGGVSLSPLSPEAVPRETRRYWDIRHSATYDGLAHHAMRDSRVVHPQLQRHGSSGYFSGQMPGTTHYVHHYSTLGIDDSRWNQERNRFGSLDRRKAPAPSHSITDDGSSTNDPLQVTRSVSGSGGGALLPNQTYPEHSLGMDGRGLIRTQSLGNVDPQPTDTISRKQKEKEWYETSLDAPPQESHSRPTSSMRRRSPEPSGPSDASSNLSRSSSNVSSDQHPQYHLHRVATAKNEAFDTVVPFESPKNHTVVQAGKWQPYREVTKPFEMADFYKYSTKFRKNQAAQQPHQQVSPTPQQKGIYQPLQPMTCQPLDPATRNRVVSPNASLDGSLVLGNGESLADAFSTEMLAWYQDQNIPRSATLV</sequence>
<name>A0AAD7ZBN6_DIPPU</name>
<dbReference type="InterPro" id="IPR047176">
    <property type="entry name" value="FRMD4A/B"/>
</dbReference>
<dbReference type="Proteomes" id="UP001233999">
    <property type="component" value="Unassembled WGS sequence"/>
</dbReference>
<keyword evidence="2" id="KW-0963">Cytoplasm</keyword>
<proteinExistence type="predicted"/>
<feature type="domain" description="Cytohesin Ubiquitin Protein Inducing" evidence="5">
    <location>
        <begin position="7"/>
        <end position="122"/>
    </location>
</feature>
<evidence type="ECO:0000256" key="1">
    <source>
        <dbReference type="ARBA" id="ARBA00004496"/>
    </source>
</evidence>
<evidence type="ECO:0000259" key="5">
    <source>
        <dbReference type="Pfam" id="PF11819"/>
    </source>
</evidence>
<evidence type="ECO:0000256" key="2">
    <source>
        <dbReference type="ARBA" id="ARBA00022490"/>
    </source>
</evidence>
<dbReference type="GO" id="GO:0090162">
    <property type="term" value="P:establishment of epithelial cell polarity"/>
    <property type="evidence" value="ECO:0007669"/>
    <property type="project" value="InterPro"/>
</dbReference>
<gene>
    <name evidence="6" type="ORF">L9F63_006376</name>
</gene>
<keyword evidence="7" id="KW-1185">Reference proteome</keyword>
<feature type="compositionally biased region" description="Polar residues" evidence="4">
    <location>
        <begin position="291"/>
        <end position="311"/>
    </location>
</feature>
<feature type="region of interest" description="Disordered" evidence="4">
    <location>
        <begin position="279"/>
        <end position="413"/>
    </location>
</feature>
<reference evidence="6" key="2">
    <citation type="submission" date="2023-05" db="EMBL/GenBank/DDBJ databases">
        <authorList>
            <person name="Fouks B."/>
        </authorList>
    </citation>
    <scope>NUCLEOTIDE SEQUENCE</scope>
    <source>
        <strain evidence="6">Stay&amp;Tobe</strain>
        <tissue evidence="6">Testes</tissue>
    </source>
</reference>
<dbReference type="GO" id="GO:0005737">
    <property type="term" value="C:cytoplasm"/>
    <property type="evidence" value="ECO:0007669"/>
    <property type="project" value="UniProtKB-SubCell"/>
</dbReference>
<feature type="region of interest" description="Disordered" evidence="4">
    <location>
        <begin position="1"/>
        <end position="24"/>
    </location>
</feature>
<comment type="subcellular location">
    <subcellularLocation>
        <location evidence="1">Cytoplasm</location>
    </subcellularLocation>
</comment>
<feature type="compositionally biased region" description="Basic and acidic residues" evidence="4">
    <location>
        <begin position="353"/>
        <end position="363"/>
    </location>
</feature>
<dbReference type="AlphaFoldDB" id="A0AAD7ZBN6"/>
<feature type="compositionally biased region" description="Polar residues" evidence="4">
    <location>
        <begin position="338"/>
        <end position="352"/>
    </location>
</feature>
<dbReference type="PANTHER" id="PTHR46079:SF2">
    <property type="entry name" value="FERM DOMAIN-CONTAINING PROTEIN"/>
    <property type="match status" value="1"/>
</dbReference>
<feature type="compositionally biased region" description="Low complexity" evidence="4">
    <location>
        <begin position="391"/>
        <end position="408"/>
    </location>
</feature>
<organism evidence="6 7">
    <name type="scientific">Diploptera punctata</name>
    <name type="common">Pacific beetle cockroach</name>
    <dbReference type="NCBI Taxonomy" id="6984"/>
    <lineage>
        <taxon>Eukaryota</taxon>
        <taxon>Metazoa</taxon>
        <taxon>Ecdysozoa</taxon>
        <taxon>Arthropoda</taxon>
        <taxon>Hexapoda</taxon>
        <taxon>Insecta</taxon>
        <taxon>Pterygota</taxon>
        <taxon>Neoptera</taxon>
        <taxon>Polyneoptera</taxon>
        <taxon>Dictyoptera</taxon>
        <taxon>Blattodea</taxon>
        <taxon>Blaberoidea</taxon>
        <taxon>Blaberidae</taxon>
        <taxon>Diplopterinae</taxon>
        <taxon>Diploptera</taxon>
    </lineage>
</organism>
<dbReference type="InterPro" id="IPR021774">
    <property type="entry name" value="CUPID"/>
</dbReference>
<feature type="region of interest" description="Disordered" evidence="4">
    <location>
        <begin position="152"/>
        <end position="202"/>
    </location>
</feature>
<comment type="caution">
    <text evidence="6">The sequence shown here is derived from an EMBL/GenBank/DDBJ whole genome shotgun (WGS) entry which is preliminary data.</text>
</comment>
<evidence type="ECO:0000313" key="6">
    <source>
        <dbReference type="EMBL" id="KAJ9577028.1"/>
    </source>
</evidence>
<protein>
    <recommendedName>
        <fullName evidence="5">Cytohesin Ubiquitin Protein Inducing domain-containing protein</fullName>
    </recommendedName>
</protein>
<evidence type="ECO:0000313" key="7">
    <source>
        <dbReference type="Proteomes" id="UP001233999"/>
    </source>
</evidence>
<dbReference type="Pfam" id="PF11819">
    <property type="entry name" value="CUPID"/>
    <property type="match status" value="1"/>
</dbReference>
<accession>A0AAD7ZBN6</accession>
<dbReference type="EMBL" id="JASPKZ010009379">
    <property type="protein sequence ID" value="KAJ9577028.1"/>
    <property type="molecule type" value="Genomic_DNA"/>
</dbReference>
<feature type="compositionally biased region" description="Basic and acidic residues" evidence="4">
    <location>
        <begin position="1"/>
        <end position="14"/>
    </location>
</feature>
<evidence type="ECO:0000256" key="4">
    <source>
        <dbReference type="SAM" id="MobiDB-lite"/>
    </source>
</evidence>
<dbReference type="PANTHER" id="PTHR46079">
    <property type="entry name" value="FERM DOMAIN-CONTAINING PROTEIN 4"/>
    <property type="match status" value="1"/>
</dbReference>